<name>M8EA58_9BACL</name>
<evidence type="ECO:0000313" key="2">
    <source>
        <dbReference type="EMBL" id="EMT52385.1"/>
    </source>
</evidence>
<keyword evidence="1" id="KW-1133">Transmembrane helix</keyword>
<sequence length="104" mass="11953">MDYFFILVLGPIIYGWSTGIPLLVLTICGFSTIIFKTRALINIFVALPLSFLFYELARPKEGWIVLDWEFSLVLAINTAWNVQLLIWLIQKAVKAFQNQKETGK</sequence>
<dbReference type="PATRIC" id="fig|1300222.3.peg.2516"/>
<accession>M8EA58</accession>
<dbReference type="AlphaFoldDB" id="M8EA58"/>
<dbReference type="EMBL" id="APBN01000004">
    <property type="protein sequence ID" value="EMT52385.1"/>
    <property type="molecule type" value="Genomic_DNA"/>
</dbReference>
<organism evidence="2 3">
    <name type="scientific">Brevibacillus borstelensis AK1</name>
    <dbReference type="NCBI Taxonomy" id="1300222"/>
    <lineage>
        <taxon>Bacteria</taxon>
        <taxon>Bacillati</taxon>
        <taxon>Bacillota</taxon>
        <taxon>Bacilli</taxon>
        <taxon>Bacillales</taxon>
        <taxon>Paenibacillaceae</taxon>
        <taxon>Brevibacillus</taxon>
    </lineage>
</organism>
<keyword evidence="1" id="KW-0812">Transmembrane</keyword>
<feature type="transmembrane region" description="Helical" evidence="1">
    <location>
        <begin position="39"/>
        <end position="56"/>
    </location>
</feature>
<evidence type="ECO:0000313" key="3">
    <source>
        <dbReference type="Proteomes" id="UP000012081"/>
    </source>
</evidence>
<dbReference type="OrthoDB" id="10003817at2"/>
<keyword evidence="1" id="KW-0472">Membrane</keyword>
<feature type="transmembrane region" description="Helical" evidence="1">
    <location>
        <begin position="68"/>
        <end position="89"/>
    </location>
</feature>
<proteinExistence type="predicted"/>
<protein>
    <submittedName>
        <fullName evidence="2">Uncharacterized protein</fullName>
    </submittedName>
</protein>
<dbReference type="STRING" id="1300222.I532_12049"/>
<feature type="transmembrane region" description="Helical" evidence="1">
    <location>
        <begin position="6"/>
        <end position="27"/>
    </location>
</feature>
<keyword evidence="3" id="KW-1185">Reference proteome</keyword>
<evidence type="ECO:0000256" key="1">
    <source>
        <dbReference type="SAM" id="Phobius"/>
    </source>
</evidence>
<reference evidence="2 3" key="1">
    <citation type="submission" date="2013-03" db="EMBL/GenBank/DDBJ databases">
        <title>Assembly of a new bacterial strain Brevibacillus borstelensis AK1.</title>
        <authorList>
            <person name="Rajan I."/>
            <person name="PoliReddy D."/>
            <person name="Sugumar T."/>
            <person name="Rathinam K."/>
            <person name="Alqarawi S."/>
            <person name="Khalil A.B."/>
            <person name="Sivakumar N."/>
        </authorList>
    </citation>
    <scope>NUCLEOTIDE SEQUENCE [LARGE SCALE GENOMIC DNA]</scope>
    <source>
        <strain evidence="2 3">AK1</strain>
    </source>
</reference>
<dbReference type="Proteomes" id="UP000012081">
    <property type="component" value="Unassembled WGS sequence"/>
</dbReference>
<dbReference type="RefSeq" id="WP_003388487.1">
    <property type="nucleotide sequence ID" value="NZ_APBN01000004.1"/>
</dbReference>
<comment type="caution">
    <text evidence="2">The sequence shown here is derived from an EMBL/GenBank/DDBJ whole genome shotgun (WGS) entry which is preliminary data.</text>
</comment>
<gene>
    <name evidence="2" type="ORF">I532_12049</name>
</gene>